<reference evidence="2 3" key="1">
    <citation type="submission" date="2021-06" db="EMBL/GenBank/DDBJ databases">
        <title>Caerostris extrusa draft genome.</title>
        <authorList>
            <person name="Kono N."/>
            <person name="Arakawa K."/>
        </authorList>
    </citation>
    <scope>NUCLEOTIDE SEQUENCE [LARGE SCALE GENOMIC DNA]</scope>
</reference>
<dbReference type="EMBL" id="BPLR01016369">
    <property type="protein sequence ID" value="GIY83335.1"/>
    <property type="molecule type" value="Genomic_DNA"/>
</dbReference>
<evidence type="ECO:0000256" key="1">
    <source>
        <dbReference type="SAM" id="MobiDB-lite"/>
    </source>
</evidence>
<dbReference type="Proteomes" id="UP001054945">
    <property type="component" value="Unassembled WGS sequence"/>
</dbReference>
<feature type="compositionally biased region" description="Polar residues" evidence="1">
    <location>
        <begin position="27"/>
        <end position="40"/>
    </location>
</feature>
<keyword evidence="3" id="KW-1185">Reference proteome</keyword>
<dbReference type="AlphaFoldDB" id="A0AAV4WKB0"/>
<name>A0AAV4WKB0_CAEEX</name>
<comment type="caution">
    <text evidence="2">The sequence shown here is derived from an EMBL/GenBank/DDBJ whole genome shotgun (WGS) entry which is preliminary data.</text>
</comment>
<protein>
    <submittedName>
        <fullName evidence="2">Uncharacterized protein</fullName>
    </submittedName>
</protein>
<feature type="compositionally biased region" description="Basic residues" evidence="1">
    <location>
        <begin position="41"/>
        <end position="53"/>
    </location>
</feature>
<accession>A0AAV4WKB0</accession>
<evidence type="ECO:0000313" key="3">
    <source>
        <dbReference type="Proteomes" id="UP001054945"/>
    </source>
</evidence>
<organism evidence="2 3">
    <name type="scientific">Caerostris extrusa</name>
    <name type="common">Bark spider</name>
    <name type="synonym">Caerostris bankana</name>
    <dbReference type="NCBI Taxonomy" id="172846"/>
    <lineage>
        <taxon>Eukaryota</taxon>
        <taxon>Metazoa</taxon>
        <taxon>Ecdysozoa</taxon>
        <taxon>Arthropoda</taxon>
        <taxon>Chelicerata</taxon>
        <taxon>Arachnida</taxon>
        <taxon>Araneae</taxon>
        <taxon>Araneomorphae</taxon>
        <taxon>Entelegynae</taxon>
        <taxon>Araneoidea</taxon>
        <taxon>Araneidae</taxon>
        <taxon>Caerostris</taxon>
    </lineage>
</organism>
<proteinExistence type="predicted"/>
<feature type="region of interest" description="Disordered" evidence="1">
    <location>
        <begin position="1"/>
        <end position="53"/>
    </location>
</feature>
<sequence length="76" mass="8650">MLLNDALKKSSPEQQWRRKSIEKRAVKTTSILSSQTLLRHSSSKHKNGQQKVKRPVKYDIGVCHVCGDTSEPKPFC</sequence>
<feature type="compositionally biased region" description="Basic and acidic residues" evidence="1">
    <location>
        <begin position="1"/>
        <end position="11"/>
    </location>
</feature>
<evidence type="ECO:0000313" key="2">
    <source>
        <dbReference type="EMBL" id="GIY83335.1"/>
    </source>
</evidence>
<gene>
    <name evidence="2" type="ORF">CEXT_344481</name>
</gene>